<evidence type="ECO:0000313" key="7">
    <source>
        <dbReference type="EMBL" id="SFB12497.1"/>
    </source>
</evidence>
<reference evidence="7 8" key="1">
    <citation type="submission" date="2016-10" db="EMBL/GenBank/DDBJ databases">
        <authorList>
            <person name="de Groot N.N."/>
        </authorList>
    </citation>
    <scope>NUCLEOTIDE SEQUENCE [LARGE SCALE GENOMIC DNA]</scope>
    <source>
        <strain evidence="7 8">DSM 5522</strain>
    </source>
</reference>
<protein>
    <submittedName>
        <fullName evidence="7">Cobalt/nickel transport system permease protein</fullName>
    </submittedName>
</protein>
<keyword evidence="8" id="KW-1185">Reference proteome</keyword>
<dbReference type="OrthoDB" id="9815246at2"/>
<dbReference type="GO" id="GO:0043190">
    <property type="term" value="C:ATP-binding cassette (ABC) transporter complex"/>
    <property type="evidence" value="ECO:0007669"/>
    <property type="project" value="InterPro"/>
</dbReference>
<evidence type="ECO:0000256" key="1">
    <source>
        <dbReference type="ARBA" id="ARBA00004651"/>
    </source>
</evidence>
<sequence length="317" mass="36265">MYLYPLVLLLAATFIVLCIISWTKEKSQEEQNHDHSHNKKHKHKIGHDHKSGVFSIDYYAYISKIRDWNPGFKVGFSILVLFLCVGFDSISVSMFVLITMGYLTISRGKIPFHEYFNLMTIPLVFIIVGSITIAVNFSFKPIGQYNLNCYWFYIYTSKEQFISMAAIMLKAFAAVSSLYMMSLSTPSGEIISVLRKAKVPKLLVELMSMIYRYIFVIMETHNKMKNSAESRLGYVDYKTALRSFSGTASNLLIVSLKKANSYYDALCARGYTGELLFLEEDKPLKSKHIILGVTYVVFMVLLWATTKFGLLNFGIKF</sequence>
<dbReference type="CDD" id="cd16914">
    <property type="entry name" value="EcfT"/>
    <property type="match status" value="1"/>
</dbReference>
<evidence type="ECO:0000256" key="4">
    <source>
        <dbReference type="ARBA" id="ARBA00022989"/>
    </source>
</evidence>
<dbReference type="PANTHER" id="PTHR43723:SF1">
    <property type="entry name" value="COBALT TRANSPORT PROTEIN CBIQ"/>
    <property type="match status" value="1"/>
</dbReference>
<dbReference type="EMBL" id="FOJY01000010">
    <property type="protein sequence ID" value="SFB12497.1"/>
    <property type="molecule type" value="Genomic_DNA"/>
</dbReference>
<accession>A0A1I0YHZ2</accession>
<dbReference type="GO" id="GO:0006824">
    <property type="term" value="P:cobalt ion transport"/>
    <property type="evidence" value="ECO:0007669"/>
    <property type="project" value="InterPro"/>
</dbReference>
<evidence type="ECO:0000313" key="8">
    <source>
        <dbReference type="Proteomes" id="UP000198838"/>
    </source>
</evidence>
<keyword evidence="2" id="KW-1003">Cell membrane</keyword>
<name>A0A1I0YHZ2_9FIRM</name>
<feature type="transmembrane region" description="Helical" evidence="6">
    <location>
        <begin position="6"/>
        <end position="23"/>
    </location>
</feature>
<organism evidence="7 8">
    <name type="scientific">Acetitomaculum ruminis DSM 5522</name>
    <dbReference type="NCBI Taxonomy" id="1120918"/>
    <lineage>
        <taxon>Bacteria</taxon>
        <taxon>Bacillati</taxon>
        <taxon>Bacillota</taxon>
        <taxon>Clostridia</taxon>
        <taxon>Lachnospirales</taxon>
        <taxon>Lachnospiraceae</taxon>
        <taxon>Acetitomaculum</taxon>
    </lineage>
</organism>
<keyword evidence="3 6" id="KW-0812">Transmembrane</keyword>
<dbReference type="NCBIfam" id="TIGR02454">
    <property type="entry name" value="ECF_T_CbiQ"/>
    <property type="match status" value="1"/>
</dbReference>
<dbReference type="PANTHER" id="PTHR43723">
    <property type="entry name" value="COBALT TRANSPORT PROTEIN CBIQ"/>
    <property type="match status" value="1"/>
</dbReference>
<evidence type="ECO:0000256" key="6">
    <source>
        <dbReference type="SAM" id="Phobius"/>
    </source>
</evidence>
<proteinExistence type="predicted"/>
<dbReference type="Proteomes" id="UP000198838">
    <property type="component" value="Unassembled WGS sequence"/>
</dbReference>
<dbReference type="STRING" id="1120918.SAMN05216249_11012"/>
<feature type="transmembrane region" description="Helical" evidence="6">
    <location>
        <begin position="74"/>
        <end position="103"/>
    </location>
</feature>
<dbReference type="RefSeq" id="WP_092872408.1">
    <property type="nucleotide sequence ID" value="NZ_FOJY01000010.1"/>
</dbReference>
<keyword evidence="5 6" id="KW-0472">Membrane</keyword>
<evidence type="ECO:0000256" key="3">
    <source>
        <dbReference type="ARBA" id="ARBA00022692"/>
    </source>
</evidence>
<feature type="transmembrane region" description="Helical" evidence="6">
    <location>
        <begin position="115"/>
        <end position="139"/>
    </location>
</feature>
<comment type="subcellular location">
    <subcellularLocation>
        <location evidence="1">Cell membrane</location>
        <topology evidence="1">Multi-pass membrane protein</topology>
    </subcellularLocation>
</comment>
<evidence type="ECO:0000256" key="5">
    <source>
        <dbReference type="ARBA" id="ARBA00023136"/>
    </source>
</evidence>
<dbReference type="InterPro" id="IPR003339">
    <property type="entry name" value="ABC/ECF_trnsptr_transmembrane"/>
</dbReference>
<dbReference type="InterPro" id="IPR012809">
    <property type="entry name" value="ECF_CbiQ"/>
</dbReference>
<dbReference type="InterPro" id="IPR052770">
    <property type="entry name" value="Cobalt_transport_CbiQ"/>
</dbReference>
<dbReference type="Pfam" id="PF02361">
    <property type="entry name" value="CbiQ"/>
    <property type="match status" value="1"/>
</dbReference>
<gene>
    <name evidence="7" type="ORF">SAMN05216249_11012</name>
</gene>
<keyword evidence="4 6" id="KW-1133">Transmembrane helix</keyword>
<evidence type="ECO:0000256" key="2">
    <source>
        <dbReference type="ARBA" id="ARBA00022475"/>
    </source>
</evidence>
<dbReference type="AlphaFoldDB" id="A0A1I0YHZ2"/>
<feature type="transmembrane region" description="Helical" evidence="6">
    <location>
        <begin position="289"/>
        <end position="310"/>
    </location>
</feature>
<feature type="transmembrane region" description="Helical" evidence="6">
    <location>
        <begin position="160"/>
        <end position="182"/>
    </location>
</feature>